<feature type="compositionally biased region" description="Acidic residues" evidence="1">
    <location>
        <begin position="307"/>
        <end position="320"/>
    </location>
</feature>
<dbReference type="AlphaFoldDB" id="A0A8H4N1N6"/>
<name>A0A8H4N1N6_9PEZI</name>
<feature type="compositionally biased region" description="Polar residues" evidence="1">
    <location>
        <begin position="90"/>
        <end position="107"/>
    </location>
</feature>
<dbReference type="OrthoDB" id="4364733at2759"/>
<feature type="region of interest" description="Disordered" evidence="1">
    <location>
        <begin position="286"/>
        <end position="320"/>
    </location>
</feature>
<feature type="region of interest" description="Disordered" evidence="1">
    <location>
        <begin position="90"/>
        <end position="118"/>
    </location>
</feature>
<evidence type="ECO:0000256" key="1">
    <source>
        <dbReference type="SAM" id="MobiDB-lite"/>
    </source>
</evidence>
<evidence type="ECO:0000313" key="2">
    <source>
        <dbReference type="EMBL" id="KAF4302801.1"/>
    </source>
</evidence>
<feature type="region of interest" description="Disordered" evidence="1">
    <location>
        <begin position="1"/>
        <end position="44"/>
    </location>
</feature>
<feature type="compositionally biased region" description="Basic and acidic residues" evidence="1">
    <location>
        <begin position="10"/>
        <end position="20"/>
    </location>
</feature>
<accession>A0A8H4N1N6</accession>
<dbReference type="Proteomes" id="UP000572817">
    <property type="component" value="Unassembled WGS sequence"/>
</dbReference>
<proteinExistence type="predicted"/>
<gene>
    <name evidence="2" type="ORF">GTA08_BOTSDO09498</name>
</gene>
<comment type="caution">
    <text evidence="2">The sequence shown here is derived from an EMBL/GenBank/DDBJ whole genome shotgun (WGS) entry which is preliminary data.</text>
</comment>
<protein>
    <submittedName>
        <fullName evidence="2">Uncharacterized protein</fullName>
    </submittedName>
</protein>
<organism evidence="2 3">
    <name type="scientific">Botryosphaeria dothidea</name>
    <dbReference type="NCBI Taxonomy" id="55169"/>
    <lineage>
        <taxon>Eukaryota</taxon>
        <taxon>Fungi</taxon>
        <taxon>Dikarya</taxon>
        <taxon>Ascomycota</taxon>
        <taxon>Pezizomycotina</taxon>
        <taxon>Dothideomycetes</taxon>
        <taxon>Dothideomycetes incertae sedis</taxon>
        <taxon>Botryosphaeriales</taxon>
        <taxon>Botryosphaeriaceae</taxon>
        <taxon>Botryosphaeria</taxon>
    </lineage>
</organism>
<feature type="compositionally biased region" description="Basic and acidic residues" evidence="1">
    <location>
        <begin position="291"/>
        <end position="306"/>
    </location>
</feature>
<dbReference type="EMBL" id="WWBZ02000062">
    <property type="protein sequence ID" value="KAF4302801.1"/>
    <property type="molecule type" value="Genomic_DNA"/>
</dbReference>
<reference evidence="2" key="1">
    <citation type="submission" date="2020-04" db="EMBL/GenBank/DDBJ databases">
        <title>Genome Assembly and Annotation of Botryosphaeria dothidea sdau 11-99, a Latent Pathogen of Apple Fruit Ring Rot in China.</title>
        <authorList>
            <person name="Yu C."/>
            <person name="Diao Y."/>
            <person name="Lu Q."/>
            <person name="Zhao J."/>
            <person name="Cui S."/>
            <person name="Peng C."/>
            <person name="He B."/>
            <person name="Liu H."/>
        </authorList>
    </citation>
    <scope>NUCLEOTIDE SEQUENCE [LARGE SCALE GENOMIC DNA]</scope>
    <source>
        <strain evidence="2">Sdau11-99</strain>
    </source>
</reference>
<keyword evidence="3" id="KW-1185">Reference proteome</keyword>
<sequence>MESPHHKRRRTEEDNGNGHRHDSHHNNGHTSSSTTTTVVDQPRPHPFAGYELEILITFLPDAHLRSLVLRHAQTCDAFASDIRHALLTHQHTQPNNPDDDAASSSWPPQHEHGHAAAADDDDAQLFLDLGDQIRDMLGGVARRHAVGSRDYVYDEIRRFVAYVGRQARPPGAASFGARRSGLVALRRIGKAVCLSGEGAAGGLIEMFQEGETLFVDTVEEIVEGLSEEEKAEVRGWVERDGGEEEEGSEAETFEDKMFELVGLAEERNVFDGLSVAAEKLGLVFDYGDSDENGHEQEQEEQDSRMGEEDEEEEEGVDFSVEEQNVRRILDAYSASPGTVYLRVRGVIYRISGAVPQDASYGTRRNALITLRRIADIFVTRPTDDTQRRRIQEQFRDDRDMSKVFMQLIGGLTQLERKKLSDTRDGDKTFGERFREMATLAKASRLMTGLDCCADLLRMHPASRVKDNEICGGGGCPTCGSPVVAGTYTPRPPLYRRETIGFSKAFQGVLSALNINWHSIRKSDYEQITAATNVYNRLIDLTNEVDGAANPSAPLSTRRHALVKLLKIASMILRAVDRKPSAAYPIKGRFLNDDILGPTCKMIADQMTNNEKQSVLRMKNGKGLTFEAELVKIVKLAKRHNILLGMRNCLTQLRWQVR</sequence>
<evidence type="ECO:0000313" key="3">
    <source>
        <dbReference type="Proteomes" id="UP000572817"/>
    </source>
</evidence>